<accession>A0A368BR75</accession>
<dbReference type="PRINTS" id="PR00080">
    <property type="entry name" value="SDRFAMILY"/>
</dbReference>
<dbReference type="PANTHER" id="PTHR43639:SF1">
    <property type="entry name" value="SHORT-CHAIN DEHYDROGENASE_REDUCTASE FAMILY PROTEIN"/>
    <property type="match status" value="1"/>
</dbReference>
<dbReference type="PRINTS" id="PR00081">
    <property type="entry name" value="GDHRDH"/>
</dbReference>
<dbReference type="PROSITE" id="PS00061">
    <property type="entry name" value="ADH_SHORT"/>
    <property type="match status" value="1"/>
</dbReference>
<dbReference type="EMBL" id="QOPD01000001">
    <property type="protein sequence ID" value="RCL39196.1"/>
    <property type="molecule type" value="Genomic_DNA"/>
</dbReference>
<dbReference type="PANTHER" id="PTHR43639">
    <property type="entry name" value="OXIDOREDUCTASE, SHORT-CHAIN DEHYDROGENASE/REDUCTASE FAMILY (AFU_ORTHOLOGUE AFUA_5G02870)"/>
    <property type="match status" value="1"/>
</dbReference>
<keyword evidence="2" id="KW-0560">Oxidoreductase</keyword>
<evidence type="ECO:0000256" key="1">
    <source>
        <dbReference type="ARBA" id="ARBA00006484"/>
    </source>
</evidence>
<dbReference type="FunFam" id="3.40.50.720:FF:000173">
    <property type="entry name" value="3-oxoacyl-[acyl-carrier protein] reductase"/>
    <property type="match status" value="1"/>
</dbReference>
<organism evidence="3 4">
    <name type="scientific">SAR86 cluster bacterium</name>
    <dbReference type="NCBI Taxonomy" id="2030880"/>
    <lineage>
        <taxon>Bacteria</taxon>
        <taxon>Pseudomonadati</taxon>
        <taxon>Pseudomonadota</taxon>
        <taxon>Gammaproteobacteria</taxon>
        <taxon>SAR86 cluster</taxon>
    </lineage>
</organism>
<dbReference type="InterPro" id="IPR002347">
    <property type="entry name" value="SDR_fam"/>
</dbReference>
<comment type="caution">
    <text evidence="3">The sequence shown here is derived from an EMBL/GenBank/DDBJ whole genome shotgun (WGS) entry which is preliminary data.</text>
</comment>
<name>A0A368BR75_9GAMM</name>
<dbReference type="AlphaFoldDB" id="A0A368BR75"/>
<dbReference type="Proteomes" id="UP000252147">
    <property type="component" value="Unassembled WGS sequence"/>
</dbReference>
<comment type="similarity">
    <text evidence="1">Belongs to the short-chain dehydrogenases/reductases (SDR) family.</text>
</comment>
<evidence type="ECO:0000256" key="2">
    <source>
        <dbReference type="ARBA" id="ARBA00023002"/>
    </source>
</evidence>
<dbReference type="Gene3D" id="3.40.50.720">
    <property type="entry name" value="NAD(P)-binding Rossmann-like Domain"/>
    <property type="match status" value="1"/>
</dbReference>
<dbReference type="GO" id="GO:0016491">
    <property type="term" value="F:oxidoreductase activity"/>
    <property type="evidence" value="ECO:0007669"/>
    <property type="project" value="UniProtKB-KW"/>
</dbReference>
<dbReference type="InterPro" id="IPR020904">
    <property type="entry name" value="Sc_DH/Rdtase_CS"/>
</dbReference>
<protein>
    <submittedName>
        <fullName evidence="3">SDR family NAD(P)-dependent oxidoreductase</fullName>
    </submittedName>
</protein>
<dbReference type="SUPFAM" id="SSF51735">
    <property type="entry name" value="NAD(P)-binding Rossmann-fold domains"/>
    <property type="match status" value="1"/>
</dbReference>
<dbReference type="InterPro" id="IPR036291">
    <property type="entry name" value="NAD(P)-bd_dom_sf"/>
</dbReference>
<gene>
    <name evidence="3" type="ORF">DBW97_00275</name>
</gene>
<sequence length="243" mass="26957">MNDTIFITGGAKRIGKAIVAHFHKIGWNVIFQYRTSLESAQSISEELNGIRSNSCFAYQADLDSLEDINRLCNDIKENHNNLKAIINNASTFYPKPIAEVDEEDWESLISSNLKAPIFISKNLAEDIKNNKGAIVNMVDIYAEQGLANYTIYSAAKAGLYNLTKSLAKELAPNVTVNSVSPGIILWDETNPPDEEKQHKMLSEVPLRRMGNESDIVSTVDFLVTKNKYMTGRNINVDGGKSLG</sequence>
<proteinExistence type="inferred from homology"/>
<evidence type="ECO:0000313" key="3">
    <source>
        <dbReference type="EMBL" id="RCL39196.1"/>
    </source>
</evidence>
<reference evidence="3 4" key="1">
    <citation type="journal article" date="2018" name="Microbiome">
        <title>Fine metagenomic profile of the Mediterranean stratified and mixed water columns revealed by assembly and recruitment.</title>
        <authorList>
            <person name="Haro-Moreno J.M."/>
            <person name="Lopez-Perez M."/>
            <person name="De La Torre J.R."/>
            <person name="Picazo A."/>
            <person name="Camacho A."/>
            <person name="Rodriguez-Valera F."/>
        </authorList>
    </citation>
    <scope>NUCLEOTIDE SEQUENCE [LARGE SCALE GENOMIC DNA]</scope>
    <source>
        <strain evidence="3">MED-G83</strain>
    </source>
</reference>
<evidence type="ECO:0000313" key="4">
    <source>
        <dbReference type="Proteomes" id="UP000252147"/>
    </source>
</evidence>
<dbReference type="Pfam" id="PF13561">
    <property type="entry name" value="adh_short_C2"/>
    <property type="match status" value="1"/>
</dbReference>